<reference evidence="3 4" key="1">
    <citation type="submission" date="2018-06" db="EMBL/GenBank/DDBJ databases">
        <authorList>
            <person name="Strepis N."/>
        </authorList>
    </citation>
    <scope>NUCLEOTIDE SEQUENCE [LARGE SCALE GENOMIC DNA]</scope>
    <source>
        <strain evidence="3">LUCI</strain>
    </source>
</reference>
<evidence type="ECO:0000256" key="1">
    <source>
        <dbReference type="SAM" id="Coils"/>
    </source>
</evidence>
<evidence type="ECO:0000256" key="2">
    <source>
        <dbReference type="SAM" id="Phobius"/>
    </source>
</evidence>
<dbReference type="AlphaFoldDB" id="A0A498RF29"/>
<keyword evidence="4" id="KW-1185">Reference proteome</keyword>
<accession>A0A498RF29</accession>
<dbReference type="RefSeq" id="WP_122629555.1">
    <property type="nucleotide sequence ID" value="NZ_UPPP01000094.1"/>
</dbReference>
<feature type="transmembrane region" description="Helical" evidence="2">
    <location>
        <begin position="80"/>
        <end position="100"/>
    </location>
</feature>
<feature type="transmembrane region" description="Helical" evidence="2">
    <location>
        <begin position="106"/>
        <end position="123"/>
    </location>
</feature>
<protein>
    <submittedName>
        <fullName evidence="3">Uncharacterized protein</fullName>
    </submittedName>
</protein>
<sequence>MDVKQRIEERHLKQAEQLERWHSEQEHNQEIENQLAALSKFSYEAVDYEPFLVRTPWKEPPLTDYSYLVEEAQLKAESAYIMPLAVRTGLLLLLLTIVVISGNAAAFWVAGTAGTALAVSLYLKVVERKKMIVTAVNEAQLQVKNKEEEERKKNEAAKKAHENTENERIAAINRLLNGELGAVILRLDEVLTNLRMPVLIEVDIDIHKEIPLLRIWLPAKMVIPRQRSTLLSSGRIQYEDKEIRKINQQYLELCSAVISRILAIVYGNIPSFDVGYVWGMIKDGPEDECIVMGRFDRQAVIDACRAASGITALKALQAEFDYDQSLNFFPQKARWPEEWGEAEHNMLRSLHVKIFK</sequence>
<organism evidence="3 4">
    <name type="scientific">Lucifera butyrica</name>
    <dbReference type="NCBI Taxonomy" id="1351585"/>
    <lineage>
        <taxon>Bacteria</taxon>
        <taxon>Bacillati</taxon>
        <taxon>Bacillota</taxon>
        <taxon>Negativicutes</taxon>
        <taxon>Veillonellales</taxon>
        <taxon>Veillonellaceae</taxon>
        <taxon>Lucifera</taxon>
    </lineage>
</organism>
<dbReference type="EMBL" id="UPPP01000094">
    <property type="protein sequence ID" value="VBB08693.1"/>
    <property type="molecule type" value="Genomic_DNA"/>
</dbReference>
<dbReference type="OrthoDB" id="1675889at2"/>
<keyword evidence="1" id="KW-0175">Coiled coil</keyword>
<name>A0A498RF29_9FIRM</name>
<keyword evidence="2" id="KW-0812">Transmembrane</keyword>
<keyword evidence="2" id="KW-1133">Transmembrane helix</keyword>
<feature type="coiled-coil region" evidence="1">
    <location>
        <begin position="136"/>
        <end position="174"/>
    </location>
</feature>
<proteinExistence type="predicted"/>
<dbReference type="Proteomes" id="UP000277811">
    <property type="component" value="Unassembled WGS sequence"/>
</dbReference>
<keyword evidence="2" id="KW-0472">Membrane</keyword>
<evidence type="ECO:0000313" key="4">
    <source>
        <dbReference type="Proteomes" id="UP000277811"/>
    </source>
</evidence>
<evidence type="ECO:0000313" key="3">
    <source>
        <dbReference type="EMBL" id="VBB08693.1"/>
    </source>
</evidence>
<gene>
    <name evidence="3" type="ORF">LUCI_3971</name>
</gene>